<dbReference type="GO" id="GO:0003677">
    <property type="term" value="F:DNA binding"/>
    <property type="evidence" value="ECO:0007669"/>
    <property type="project" value="InterPro"/>
</dbReference>
<evidence type="ECO:0000313" key="2">
    <source>
        <dbReference type="Proteomes" id="UP000199286"/>
    </source>
</evidence>
<dbReference type="AlphaFoldDB" id="A0A1H3NVK1"/>
<dbReference type="SUPFAM" id="SSF56349">
    <property type="entry name" value="DNA breaking-rejoining enzymes"/>
    <property type="match status" value="1"/>
</dbReference>
<proteinExistence type="predicted"/>
<dbReference type="STRING" id="321339.SAMN05444340_1312"/>
<gene>
    <name evidence="1" type="ORF">SAMN05444340_1312</name>
</gene>
<dbReference type="InterPro" id="IPR011010">
    <property type="entry name" value="DNA_brk_join_enz"/>
</dbReference>
<reference evidence="1 2" key="1">
    <citation type="submission" date="2016-10" db="EMBL/GenBank/DDBJ databases">
        <authorList>
            <person name="de Groot N.N."/>
        </authorList>
    </citation>
    <scope>NUCLEOTIDE SEQUENCE [LARGE SCALE GENOMIC DNA]</scope>
    <source>
        <strain evidence="1 2">DSM 26880</strain>
    </source>
</reference>
<keyword evidence="2" id="KW-1185">Reference proteome</keyword>
<evidence type="ECO:0000313" key="1">
    <source>
        <dbReference type="EMBL" id="SDY92179.1"/>
    </source>
</evidence>
<name>A0A1H3NVK1_9RHOB</name>
<evidence type="ECO:0008006" key="3">
    <source>
        <dbReference type="Google" id="ProtNLM"/>
    </source>
</evidence>
<dbReference type="Proteomes" id="UP000199286">
    <property type="component" value="Unassembled WGS sequence"/>
</dbReference>
<organism evidence="1 2">
    <name type="scientific">Citreimonas salinaria</name>
    <dbReference type="NCBI Taxonomy" id="321339"/>
    <lineage>
        <taxon>Bacteria</taxon>
        <taxon>Pseudomonadati</taxon>
        <taxon>Pseudomonadota</taxon>
        <taxon>Alphaproteobacteria</taxon>
        <taxon>Rhodobacterales</taxon>
        <taxon>Roseobacteraceae</taxon>
        <taxon>Citreimonas</taxon>
    </lineage>
</organism>
<protein>
    <recommendedName>
        <fullName evidence="3">Phage integrase family protein</fullName>
    </recommendedName>
</protein>
<dbReference type="OrthoDB" id="9808346at2"/>
<dbReference type="EMBL" id="FNPF01000031">
    <property type="protein sequence ID" value="SDY92179.1"/>
    <property type="molecule type" value="Genomic_DNA"/>
</dbReference>
<accession>A0A1H3NVK1</accession>
<sequence length="298" mass="33707">MAKITRETYSWRCSLARKETWHPTWSHSSGDWSVDFRVSGRRIRKKLGLADRGLRDLAIQTARELYREAWEASAKQQPAADAVTFAEAARLYIGAGGEERFLPKIVMYFGPEIQVRDVDALAVERAAGALYPDAKPETVRRQLRVPIRAVQNFALGKRRERIEDTRRVRWLSPEEAERLLASAAQPEKIGLRDPNRETLRKIVFMLGTGAGPGETMALTGEGWNAATREWWLPGTKFVYRARFVCLPERTVSLIGEIPENGPSFVAPNGQPYVMTEALLRNSDCGRFTSRIHAVRRVA</sequence>
<dbReference type="RefSeq" id="WP_143042383.1">
    <property type="nucleotide sequence ID" value="NZ_FNPF01000031.1"/>
</dbReference>